<evidence type="ECO:0000256" key="3">
    <source>
        <dbReference type="ARBA" id="ARBA00023125"/>
    </source>
</evidence>
<dbReference type="SMART" id="SM00354">
    <property type="entry name" value="HTH_LACI"/>
    <property type="match status" value="1"/>
</dbReference>
<evidence type="ECO:0000256" key="4">
    <source>
        <dbReference type="ARBA" id="ARBA00023163"/>
    </source>
</evidence>
<organism evidence="6 7">
    <name type="scientific">Dolosigranulum pigrum</name>
    <dbReference type="NCBI Taxonomy" id="29394"/>
    <lineage>
        <taxon>Bacteria</taxon>
        <taxon>Bacillati</taxon>
        <taxon>Bacillota</taxon>
        <taxon>Bacilli</taxon>
        <taxon>Lactobacillales</taxon>
        <taxon>Carnobacteriaceae</taxon>
        <taxon>Dolosigranulum</taxon>
    </lineage>
</organism>
<evidence type="ECO:0000313" key="6">
    <source>
        <dbReference type="EMBL" id="OOL81819.1"/>
    </source>
</evidence>
<dbReference type="InterPro" id="IPR046335">
    <property type="entry name" value="LacI/GalR-like_sensor"/>
</dbReference>
<reference evidence="6 7" key="1">
    <citation type="submission" date="2017-01" db="EMBL/GenBank/DDBJ databases">
        <title>Complete Genome Sequence of Dolosigranulum pigrum isolated from a Patient with interstitial lung disease.</title>
        <authorList>
            <person name="Mukhopadhyay R."/>
            <person name="Joaquin J."/>
            <person name="Hogue R."/>
            <person name="Fitzgerald S."/>
            <person name="Jospin G."/>
            <person name="Eisen J.A."/>
            <person name="Chaturvedi V."/>
        </authorList>
    </citation>
    <scope>NUCLEOTIDE SEQUENCE [LARGE SCALE GENOMIC DNA]</scope>
    <source>
        <strain evidence="6 7">15S00348</strain>
    </source>
</reference>
<dbReference type="PANTHER" id="PTHR30146:SF95">
    <property type="entry name" value="RIBOSE OPERON REPRESSOR"/>
    <property type="match status" value="1"/>
</dbReference>
<dbReference type="SUPFAM" id="SSF53822">
    <property type="entry name" value="Periplasmic binding protein-like I"/>
    <property type="match status" value="1"/>
</dbReference>
<dbReference type="EMBL" id="MUYF01000003">
    <property type="protein sequence ID" value="OOL81819.1"/>
    <property type="molecule type" value="Genomic_DNA"/>
</dbReference>
<dbReference type="CDD" id="cd01392">
    <property type="entry name" value="HTH_LacI"/>
    <property type="match status" value="1"/>
</dbReference>
<proteinExistence type="predicted"/>
<evidence type="ECO:0000256" key="1">
    <source>
        <dbReference type="ARBA" id="ARBA00022491"/>
    </source>
</evidence>
<comment type="caution">
    <text evidence="6">The sequence shown here is derived from an EMBL/GenBank/DDBJ whole genome shotgun (WGS) entry which is preliminary data.</text>
</comment>
<sequence length="319" mass="35811">MVTMKDVANEANVSVATVSRSINNSGYVSKEAQHSINEAIQKLNYVPNEVARSLYKKTSRMIGMLIPDVTNPYFNMIVKGAEEFLSLHGYMLIVGDISENIKKEEQYLQYFLQYNISGLLIATGVNKKIGKDIPRVYLDRIFENKVYSVLNDDYYGGKIAARSVKNSAHRVVILKGPDKLPSSKERLNGALEVLRDKEVYIFETHTHSPEKANIIAKEVLDKFPQADTIISSNDIFALSILKEIQNRDKKVPNDIQVVGYDGISFGEYTSPGLTTVAQPAEKIGKSAAEMLIKIIENKNIVSQNIKLKPKLIKRESIRE</sequence>
<keyword evidence="3" id="KW-0238">DNA-binding</keyword>
<keyword evidence="4" id="KW-0804">Transcription</keyword>
<dbReference type="CDD" id="cd06291">
    <property type="entry name" value="PBP1_Qymf-like"/>
    <property type="match status" value="1"/>
</dbReference>
<dbReference type="InterPro" id="IPR028082">
    <property type="entry name" value="Peripla_BP_I"/>
</dbReference>
<keyword evidence="2" id="KW-0805">Transcription regulation</keyword>
<protein>
    <recommendedName>
        <fullName evidence="5">HTH lacI-type domain-containing protein</fullName>
    </recommendedName>
</protein>
<dbReference type="PROSITE" id="PS50932">
    <property type="entry name" value="HTH_LACI_2"/>
    <property type="match status" value="1"/>
</dbReference>
<dbReference type="PANTHER" id="PTHR30146">
    <property type="entry name" value="LACI-RELATED TRANSCRIPTIONAL REPRESSOR"/>
    <property type="match status" value="1"/>
</dbReference>
<feature type="domain" description="HTH lacI-type" evidence="5">
    <location>
        <begin position="2"/>
        <end position="56"/>
    </location>
</feature>
<evidence type="ECO:0000256" key="2">
    <source>
        <dbReference type="ARBA" id="ARBA00023015"/>
    </source>
</evidence>
<evidence type="ECO:0000259" key="5">
    <source>
        <dbReference type="PROSITE" id="PS50932"/>
    </source>
</evidence>
<dbReference type="SUPFAM" id="SSF47413">
    <property type="entry name" value="lambda repressor-like DNA-binding domains"/>
    <property type="match status" value="1"/>
</dbReference>
<dbReference type="RefSeq" id="WP_077863198.1">
    <property type="nucleotide sequence ID" value="NZ_CP040411.1"/>
</dbReference>
<dbReference type="InterPro" id="IPR010982">
    <property type="entry name" value="Lambda_DNA-bd_dom_sf"/>
</dbReference>
<dbReference type="Proteomes" id="UP000190409">
    <property type="component" value="Unassembled WGS sequence"/>
</dbReference>
<gene>
    <name evidence="6" type="ORF">BWX42_09010</name>
</gene>
<keyword evidence="1" id="KW-0678">Repressor</keyword>
<dbReference type="AlphaFoldDB" id="A0A1S8KQ16"/>
<dbReference type="GO" id="GO:0003700">
    <property type="term" value="F:DNA-binding transcription factor activity"/>
    <property type="evidence" value="ECO:0007669"/>
    <property type="project" value="TreeGrafter"/>
</dbReference>
<dbReference type="GO" id="GO:0000976">
    <property type="term" value="F:transcription cis-regulatory region binding"/>
    <property type="evidence" value="ECO:0007669"/>
    <property type="project" value="TreeGrafter"/>
</dbReference>
<dbReference type="Pfam" id="PF13377">
    <property type="entry name" value="Peripla_BP_3"/>
    <property type="match status" value="1"/>
</dbReference>
<dbReference type="Pfam" id="PF00356">
    <property type="entry name" value="LacI"/>
    <property type="match status" value="1"/>
</dbReference>
<name>A0A1S8KQ16_9LACT</name>
<dbReference type="Gene3D" id="1.10.260.40">
    <property type="entry name" value="lambda repressor-like DNA-binding domains"/>
    <property type="match status" value="1"/>
</dbReference>
<dbReference type="InterPro" id="IPR000843">
    <property type="entry name" value="HTH_LacI"/>
</dbReference>
<dbReference type="Gene3D" id="3.40.50.2300">
    <property type="match status" value="2"/>
</dbReference>
<evidence type="ECO:0000313" key="7">
    <source>
        <dbReference type="Proteomes" id="UP000190409"/>
    </source>
</evidence>
<accession>A0A1S8KQ16</accession>